<comment type="caution">
    <text evidence="2">The sequence shown here is derived from an EMBL/GenBank/DDBJ whole genome shotgun (WGS) entry which is preliminary data.</text>
</comment>
<dbReference type="Pfam" id="PF00534">
    <property type="entry name" value="Glycos_transf_1"/>
    <property type="match status" value="1"/>
</dbReference>
<dbReference type="PANTHER" id="PTHR45947">
    <property type="entry name" value="SULFOQUINOVOSYL TRANSFERASE SQD2"/>
    <property type="match status" value="1"/>
</dbReference>
<keyword evidence="2" id="KW-0808">Transferase</keyword>
<sequence>MEENHSVLVISNVGPHADKIQKHFEPLKEITGQVTIARVDPAVPLDGISYIRPPPVGPKILQAFLLFFYTLKHCFVNKTDEIVTVSLLPSGIYGLVLGTMFNKPTHHWIIGSDINRYSKKYPRVTFFLLSRFDTVLVMGTKHKEYLVKNGIQAEKVKVMPGSIDIDKYQPKDDSKHYDFIWVGQMKPIKRPLLFVEALDILHKRGYEFNAVMPGSGPLEPEVKDRIQTGSLSSFVKLPGWVEPNALVEYYHKSDIFVMTSEKDAFGFPLVEAMATGLIGIAPHREDPSKGNTVDIIDDMQSGIILSEMTAENLADTFEVLLNDTELRERLSQNAPDVREKFSRSQVSDEWKDVFTQLDEEEIPSANSRG</sequence>
<organism evidence="2 3">
    <name type="scientific">Halovenus rubra</name>
    <dbReference type="NCBI Taxonomy" id="869890"/>
    <lineage>
        <taxon>Archaea</taxon>
        <taxon>Methanobacteriati</taxon>
        <taxon>Methanobacteriota</taxon>
        <taxon>Stenosarchaea group</taxon>
        <taxon>Halobacteria</taxon>
        <taxon>Halobacteriales</taxon>
        <taxon>Haloarculaceae</taxon>
        <taxon>Halovenus</taxon>
    </lineage>
</organism>
<dbReference type="RefSeq" id="WP_267635918.1">
    <property type="nucleotide sequence ID" value="NZ_JAODIY010000001.1"/>
</dbReference>
<gene>
    <name evidence="2" type="ORF">ACFQJ7_09990</name>
</gene>
<evidence type="ECO:0000259" key="1">
    <source>
        <dbReference type="Pfam" id="PF00534"/>
    </source>
</evidence>
<dbReference type="InterPro" id="IPR001296">
    <property type="entry name" value="Glyco_trans_1"/>
</dbReference>
<dbReference type="EMBL" id="JBHSZQ010000020">
    <property type="protein sequence ID" value="MFC7126362.1"/>
    <property type="molecule type" value="Genomic_DNA"/>
</dbReference>
<dbReference type="EC" id="2.4.-.-" evidence="2"/>
<dbReference type="InterPro" id="IPR050194">
    <property type="entry name" value="Glycosyltransferase_grp1"/>
</dbReference>
<dbReference type="GO" id="GO:0016757">
    <property type="term" value="F:glycosyltransferase activity"/>
    <property type="evidence" value="ECO:0007669"/>
    <property type="project" value="UniProtKB-KW"/>
</dbReference>
<dbReference type="CDD" id="cd03801">
    <property type="entry name" value="GT4_PimA-like"/>
    <property type="match status" value="1"/>
</dbReference>
<evidence type="ECO:0000313" key="3">
    <source>
        <dbReference type="Proteomes" id="UP001596414"/>
    </source>
</evidence>
<proteinExistence type="predicted"/>
<dbReference type="AlphaFoldDB" id="A0ABD5XDA0"/>
<accession>A0ABD5XDA0</accession>
<feature type="domain" description="Glycosyl transferase family 1" evidence="1">
    <location>
        <begin position="169"/>
        <end position="335"/>
    </location>
</feature>
<name>A0ABD5XDA0_9EURY</name>
<dbReference type="Gene3D" id="3.40.50.2000">
    <property type="entry name" value="Glycogen Phosphorylase B"/>
    <property type="match status" value="2"/>
</dbReference>
<keyword evidence="2" id="KW-0328">Glycosyltransferase</keyword>
<reference evidence="2 3" key="1">
    <citation type="journal article" date="2014" name="Int. J. Syst. Evol. Microbiol.">
        <title>Complete genome sequence of Corynebacterium casei LMG S-19264T (=DSM 44701T), isolated from a smear-ripened cheese.</title>
        <authorList>
            <consortium name="US DOE Joint Genome Institute (JGI-PGF)"/>
            <person name="Walter F."/>
            <person name="Albersmeier A."/>
            <person name="Kalinowski J."/>
            <person name="Ruckert C."/>
        </authorList>
    </citation>
    <scope>NUCLEOTIDE SEQUENCE [LARGE SCALE GENOMIC DNA]</scope>
    <source>
        <strain evidence="2 3">CGMCC 4.7215</strain>
    </source>
</reference>
<evidence type="ECO:0000313" key="2">
    <source>
        <dbReference type="EMBL" id="MFC7126362.1"/>
    </source>
</evidence>
<protein>
    <submittedName>
        <fullName evidence="2">Glycosyltransferase family 4 protein</fullName>
        <ecNumber evidence="2">2.4.-.-</ecNumber>
    </submittedName>
</protein>
<dbReference type="Proteomes" id="UP001596414">
    <property type="component" value="Unassembled WGS sequence"/>
</dbReference>
<dbReference type="SUPFAM" id="SSF53756">
    <property type="entry name" value="UDP-Glycosyltransferase/glycogen phosphorylase"/>
    <property type="match status" value="1"/>
</dbReference>
<dbReference type="PANTHER" id="PTHR45947:SF3">
    <property type="entry name" value="SULFOQUINOVOSYL TRANSFERASE SQD2"/>
    <property type="match status" value="1"/>
</dbReference>